<feature type="non-terminal residue" evidence="2">
    <location>
        <position position="1"/>
    </location>
</feature>
<reference evidence="2" key="1">
    <citation type="submission" date="2015-07" db="EMBL/GenBank/DDBJ databases">
        <title>Adaptation to a free-living lifestyle via gene acquisitions in the diplomonad Trepomonas sp. PC1.</title>
        <authorList>
            <person name="Xu F."/>
            <person name="Jerlstrom-Hultqvist J."/>
            <person name="Kolisko M."/>
            <person name="Simpson A.G.B."/>
            <person name="Roger A.J."/>
            <person name="Svard S.G."/>
            <person name="Andersson J.O."/>
        </authorList>
    </citation>
    <scope>NUCLEOTIDE SEQUENCE</scope>
    <source>
        <strain evidence="2">PC1</strain>
    </source>
</reference>
<accession>A0A146JY87</accession>
<protein>
    <submittedName>
        <fullName evidence="2">Uncharacterized protein</fullName>
    </submittedName>
</protein>
<feature type="transmembrane region" description="Helical" evidence="1">
    <location>
        <begin position="23"/>
        <end position="40"/>
    </location>
</feature>
<feature type="non-terminal residue" evidence="2">
    <location>
        <position position="374"/>
    </location>
</feature>
<dbReference type="EMBL" id="GDID01007448">
    <property type="protein sequence ID" value="JAP89158.1"/>
    <property type="molecule type" value="Transcribed_RNA"/>
</dbReference>
<sequence length="374" mass="42464">FQCEQYHFLIYARIVPITPSTQIYASSNLYIICYAISAVLQVNRAYAPPELFLLRLSGMILILFSFSKGFSTSICIMYALIIFISQFLGMLYSIISLYAIVSVLRSIHILKSPIFSPCISDAFWADFQFKNQILAFLLSLQNEIRLIKPYQPNFLNITDGNIICGSKLFIMIDVAGLVKISNDILISSIFFRNFFLSSMLKLIIEQCSYFEYAVKSIDSSSNTFQIFANGTSTFNATYKCFSLNSSCEYSNSSSSSDSSSFVTSMITSFIQLFYSTSMSKLGISFSYLSNSCGISIYCCYQQNFALIFLFSLFIIVSLQFIVRTTKLVFELSISNMYTILLSINYFTFLTHYTNFLTQILSKNLFISLTLVYIG</sequence>
<keyword evidence="1" id="KW-1133">Transmembrane helix</keyword>
<proteinExistence type="predicted"/>
<feature type="transmembrane region" description="Helical" evidence="1">
    <location>
        <begin position="328"/>
        <end position="348"/>
    </location>
</feature>
<feature type="transmembrane region" description="Helical" evidence="1">
    <location>
        <begin position="76"/>
        <end position="101"/>
    </location>
</feature>
<name>A0A146JY87_9EUKA</name>
<evidence type="ECO:0000313" key="2">
    <source>
        <dbReference type="EMBL" id="JAP89158.1"/>
    </source>
</evidence>
<keyword evidence="1" id="KW-0472">Membrane</keyword>
<feature type="transmembrane region" description="Helical" evidence="1">
    <location>
        <begin position="304"/>
        <end position="322"/>
    </location>
</feature>
<organism evidence="2">
    <name type="scientific">Trepomonas sp. PC1</name>
    <dbReference type="NCBI Taxonomy" id="1076344"/>
    <lineage>
        <taxon>Eukaryota</taxon>
        <taxon>Metamonada</taxon>
        <taxon>Diplomonadida</taxon>
        <taxon>Hexamitidae</taxon>
        <taxon>Hexamitinae</taxon>
        <taxon>Trepomonas</taxon>
    </lineage>
</organism>
<dbReference type="AlphaFoldDB" id="A0A146JY87"/>
<gene>
    <name evidence="2" type="ORF">TPC1_31347</name>
</gene>
<keyword evidence="1" id="KW-0812">Transmembrane</keyword>
<evidence type="ECO:0000256" key="1">
    <source>
        <dbReference type="SAM" id="Phobius"/>
    </source>
</evidence>